<comment type="caution">
    <text evidence="1">The sequence shown here is derived from an EMBL/GenBank/DDBJ whole genome shotgun (WGS) entry which is preliminary data.</text>
</comment>
<dbReference type="SUPFAM" id="SSF48295">
    <property type="entry name" value="TrpR-like"/>
    <property type="match status" value="1"/>
</dbReference>
<evidence type="ECO:0000313" key="2">
    <source>
        <dbReference type="Proteomes" id="UP001597182"/>
    </source>
</evidence>
<dbReference type="InterPro" id="IPR036388">
    <property type="entry name" value="WH-like_DNA-bd_sf"/>
</dbReference>
<protein>
    <submittedName>
        <fullName evidence="1">Helix-turn-helix domain-containing protein</fullName>
    </submittedName>
</protein>
<dbReference type="EMBL" id="JBHTMB010000398">
    <property type="protein sequence ID" value="MFD1238296.1"/>
    <property type="molecule type" value="Genomic_DNA"/>
</dbReference>
<dbReference type="Gene3D" id="1.10.10.10">
    <property type="entry name" value="Winged helix-like DNA-binding domain superfamily/Winged helix DNA-binding domain"/>
    <property type="match status" value="1"/>
</dbReference>
<dbReference type="RefSeq" id="WP_379653479.1">
    <property type="nucleotide sequence ID" value="NZ_JBHTMB010000398.1"/>
</dbReference>
<evidence type="ECO:0000313" key="1">
    <source>
        <dbReference type="EMBL" id="MFD1238296.1"/>
    </source>
</evidence>
<gene>
    <name evidence="1" type="ORF">ACFQ34_33905</name>
</gene>
<dbReference type="InterPro" id="IPR010921">
    <property type="entry name" value="Trp_repressor/repl_initiator"/>
</dbReference>
<feature type="non-terminal residue" evidence="1">
    <location>
        <position position="1"/>
    </location>
</feature>
<proteinExistence type="predicted"/>
<reference evidence="2" key="1">
    <citation type="journal article" date="2019" name="Int. J. Syst. Evol. Microbiol.">
        <title>The Global Catalogue of Microorganisms (GCM) 10K type strain sequencing project: providing services to taxonomists for standard genome sequencing and annotation.</title>
        <authorList>
            <consortium name="The Broad Institute Genomics Platform"/>
            <consortium name="The Broad Institute Genome Sequencing Center for Infectious Disease"/>
            <person name="Wu L."/>
            <person name="Ma J."/>
        </authorList>
    </citation>
    <scope>NUCLEOTIDE SEQUENCE [LARGE SCALE GENOMIC DNA]</scope>
    <source>
        <strain evidence="2">CCUG 49018</strain>
    </source>
</reference>
<dbReference type="Proteomes" id="UP001597182">
    <property type="component" value="Unassembled WGS sequence"/>
</dbReference>
<organism evidence="1 2">
    <name type="scientific">Pseudonocardia benzenivorans</name>
    <dbReference type="NCBI Taxonomy" id="228005"/>
    <lineage>
        <taxon>Bacteria</taxon>
        <taxon>Bacillati</taxon>
        <taxon>Actinomycetota</taxon>
        <taxon>Actinomycetes</taxon>
        <taxon>Pseudonocardiales</taxon>
        <taxon>Pseudonocardiaceae</taxon>
        <taxon>Pseudonocardia</taxon>
    </lineage>
</organism>
<dbReference type="Pfam" id="PF13384">
    <property type="entry name" value="HTH_23"/>
    <property type="match status" value="1"/>
</dbReference>
<accession>A0ABW3VUC0</accession>
<sequence length="125" mass="14366">ERARMTRRHTGPPGPLYLLRDPDELDLEALLAGHITARRVDHPTRAAAVRHLTERGLSAAETAARLGMSERTVQRYRARTGVIRSREERARSCVHDPSELSTYDDGRQRCRACRRDAWHLRETSR</sequence>
<keyword evidence="2" id="KW-1185">Reference proteome</keyword>
<name>A0ABW3VUC0_9PSEU</name>